<keyword evidence="3" id="KW-1185">Reference proteome</keyword>
<protein>
    <submittedName>
        <fullName evidence="2">Uncharacterized protein</fullName>
    </submittedName>
</protein>
<name>A0A9E6SUW0_9ACTN</name>
<organism evidence="2 4">
    <name type="scientific">Xiamenia xianingshaonis</name>
    <dbReference type="NCBI Taxonomy" id="2682776"/>
    <lineage>
        <taxon>Bacteria</taxon>
        <taxon>Bacillati</taxon>
        <taxon>Actinomycetota</taxon>
        <taxon>Coriobacteriia</taxon>
        <taxon>Eggerthellales</taxon>
        <taxon>Eggerthellaceae</taxon>
        <taxon>Xiamenia</taxon>
    </lineage>
</organism>
<dbReference type="RefSeq" id="WP_166339719.1">
    <property type="nucleotide sequence ID" value="NZ_CP072829.1"/>
</dbReference>
<sequence>MSVEHHPVSDAPDNQMRMAFADEWDEGAKLMADARRWAALHYFEWLYFKQCARDATAAKGHARANFCIEAMREKFLCKVPNAYAPCFARIAMEQNPHDIRFKCGRSKADGFTTAVLK</sequence>
<evidence type="ECO:0000313" key="4">
    <source>
        <dbReference type="Proteomes" id="UP000671910"/>
    </source>
</evidence>
<dbReference type="EMBL" id="CP072829">
    <property type="protein sequence ID" value="QTU84936.1"/>
    <property type="molecule type" value="Genomic_DNA"/>
</dbReference>
<dbReference type="KEGG" id="ebz:J7S26_03225"/>
<dbReference type="Proteomes" id="UP000636394">
    <property type="component" value="Unassembled WGS sequence"/>
</dbReference>
<proteinExistence type="predicted"/>
<dbReference type="EMBL" id="WPCR01000007">
    <property type="protein sequence ID" value="NHM14462.1"/>
    <property type="molecule type" value="Genomic_DNA"/>
</dbReference>
<evidence type="ECO:0000313" key="3">
    <source>
        <dbReference type="Proteomes" id="UP000636394"/>
    </source>
</evidence>
<dbReference type="AlphaFoldDB" id="A0A9E6SUW0"/>
<reference evidence="2" key="2">
    <citation type="submission" date="2021-04" db="EMBL/GenBank/DDBJ databases">
        <title>Novel species in family Eggerthellaceae.</title>
        <authorList>
            <person name="Zhang G."/>
        </authorList>
    </citation>
    <scope>NUCLEOTIDE SEQUENCE</scope>
    <source>
        <strain evidence="2">Zg-886</strain>
    </source>
</reference>
<dbReference type="Proteomes" id="UP000671910">
    <property type="component" value="Chromosome"/>
</dbReference>
<evidence type="ECO:0000313" key="2">
    <source>
        <dbReference type="EMBL" id="QTU84936.1"/>
    </source>
</evidence>
<evidence type="ECO:0000313" key="1">
    <source>
        <dbReference type="EMBL" id="NHM14462.1"/>
    </source>
</evidence>
<reference evidence="1 3" key="1">
    <citation type="submission" date="2019-11" db="EMBL/GenBank/DDBJ databases">
        <title>Eggerthellaceae novel genus isolated from the rectal contents of marmort.</title>
        <authorList>
            <person name="Zhang G."/>
        </authorList>
    </citation>
    <scope>NUCLEOTIDE SEQUENCE [LARGE SCALE GENOMIC DNA]</scope>
    <source>
        <strain evidence="1">Zg-886</strain>
        <strain evidence="3">zg-886</strain>
    </source>
</reference>
<accession>A0A9E6SUW0</accession>
<gene>
    <name evidence="1" type="ORF">GMI68_06745</name>
    <name evidence="2" type="ORF">J7S26_03225</name>
</gene>